<comment type="caution">
    <text evidence="3">The sequence shown here is derived from an EMBL/GenBank/DDBJ whole genome shotgun (WGS) entry which is preliminary data.</text>
</comment>
<proteinExistence type="predicted"/>
<feature type="compositionally biased region" description="Pro residues" evidence="1">
    <location>
        <begin position="138"/>
        <end position="156"/>
    </location>
</feature>
<dbReference type="RefSeq" id="WP_173810715.1">
    <property type="nucleotide sequence ID" value="NZ_JABSNP010000013.1"/>
</dbReference>
<sequence>MTTPPTVLLVLAWDDDDPAVHRVAPTDALPARPTLPLVRALAAEQPVLALLPQLPPGGPAAPRPAPGSADFGSRLVGVADSTPGTLADAAPAAAPALPTAEARPLAVQLRQPLAQRVPTGWQTPTAPYAGRAESPAVAPTPAPPFSLPAPAVAPPPEPEESNFPAVVGANPGAPGPATAPVSLFEEPEEEIGTGEATALAEDNDPVRAAPAAAPAPAGAATASLTQGLAALQRPPAGPGAAPAPAFGLTDDLHYRVIQYARFATYLSDHDTEDVGAIYAPDWPTWLAALEIAYRRRRPLVLHLGLLAAESAAPAERGWLVELERYALRRAHTVLVTTAALRAQVLRHYGLPPGRVRVVPADDADGIRAALASVGAAGGAEKTRAAAALAGPEAAR</sequence>
<dbReference type="Proteomes" id="UP000779507">
    <property type="component" value="Unassembled WGS sequence"/>
</dbReference>
<evidence type="ECO:0000313" key="4">
    <source>
        <dbReference type="Proteomes" id="UP000779507"/>
    </source>
</evidence>
<feature type="domain" description="Glycosyltransferase subfamily 4-like N-terminal" evidence="2">
    <location>
        <begin position="224"/>
        <end position="359"/>
    </location>
</feature>
<evidence type="ECO:0000259" key="2">
    <source>
        <dbReference type="Pfam" id="PF13579"/>
    </source>
</evidence>
<name>A0ABX2FU58_9BACT</name>
<organism evidence="3 4">
    <name type="scientific">Hymenobacter caeli</name>
    <dbReference type="NCBI Taxonomy" id="2735894"/>
    <lineage>
        <taxon>Bacteria</taxon>
        <taxon>Pseudomonadati</taxon>
        <taxon>Bacteroidota</taxon>
        <taxon>Cytophagia</taxon>
        <taxon>Cytophagales</taxon>
        <taxon>Hymenobacteraceae</taxon>
        <taxon>Hymenobacter</taxon>
    </lineage>
</organism>
<evidence type="ECO:0000256" key="1">
    <source>
        <dbReference type="SAM" id="MobiDB-lite"/>
    </source>
</evidence>
<feature type="region of interest" description="Disordered" evidence="1">
    <location>
        <begin position="117"/>
        <end position="162"/>
    </location>
</feature>
<keyword evidence="4" id="KW-1185">Reference proteome</keyword>
<dbReference type="SUPFAM" id="SSF53756">
    <property type="entry name" value="UDP-Glycosyltransferase/glycogen phosphorylase"/>
    <property type="match status" value="1"/>
</dbReference>
<dbReference type="Pfam" id="PF13579">
    <property type="entry name" value="Glyco_trans_4_4"/>
    <property type="match status" value="1"/>
</dbReference>
<dbReference type="EMBL" id="JABSNP010000013">
    <property type="protein sequence ID" value="NRT20004.1"/>
    <property type="molecule type" value="Genomic_DNA"/>
</dbReference>
<dbReference type="Gene3D" id="3.40.50.2000">
    <property type="entry name" value="Glycogen Phosphorylase B"/>
    <property type="match status" value="1"/>
</dbReference>
<reference evidence="3 4" key="1">
    <citation type="submission" date="2020-05" db="EMBL/GenBank/DDBJ databases">
        <title>Genomic Encyclopedia of Type Strains, Phase IV (KMG-V): Genome sequencing to study the core and pangenomes of soil and plant-associated prokaryotes.</title>
        <authorList>
            <person name="Whitman W."/>
        </authorList>
    </citation>
    <scope>NUCLEOTIDE SEQUENCE [LARGE SCALE GENOMIC DNA]</scope>
    <source>
        <strain evidence="3 4">9A</strain>
    </source>
</reference>
<accession>A0ABX2FU58</accession>
<protein>
    <recommendedName>
        <fullName evidence="2">Glycosyltransferase subfamily 4-like N-terminal domain-containing protein</fullName>
    </recommendedName>
</protein>
<evidence type="ECO:0000313" key="3">
    <source>
        <dbReference type="EMBL" id="NRT20004.1"/>
    </source>
</evidence>
<dbReference type="InterPro" id="IPR028098">
    <property type="entry name" value="Glyco_trans_4-like_N"/>
</dbReference>
<gene>
    <name evidence="3" type="ORF">HNP98_002842</name>
</gene>